<dbReference type="InterPro" id="IPR050732">
    <property type="entry name" value="Beta-glucan_modifiers"/>
</dbReference>
<dbReference type="CDD" id="cd13895">
    <property type="entry name" value="CuRO_3_AAO_like_2"/>
    <property type="match status" value="1"/>
</dbReference>
<comment type="catalytic activity">
    <reaction evidence="1">
        <text>Hydrolysis of (1-&gt;3)-beta-D-glucosidic linkages in (1-&gt;3)-beta-D-glucans.</text>
        <dbReference type="EC" id="3.2.1.39"/>
    </reaction>
</comment>
<feature type="transmembrane region" description="Helical" evidence="25">
    <location>
        <begin position="992"/>
        <end position="1015"/>
    </location>
</feature>
<dbReference type="GO" id="GO:0009277">
    <property type="term" value="C:fungal-type cell wall"/>
    <property type="evidence" value="ECO:0007669"/>
    <property type="project" value="TreeGrafter"/>
</dbReference>
<comment type="subcellular location">
    <subcellularLocation>
        <location evidence="3">Cell membrane</location>
        <topology evidence="3">Single-pass type II membrane protein</topology>
    </subcellularLocation>
    <subcellularLocation>
        <location evidence="2">Secreted</location>
        <location evidence="2">Cell wall</location>
    </subcellularLocation>
</comment>
<evidence type="ECO:0000259" key="27">
    <source>
        <dbReference type="Pfam" id="PF07731"/>
    </source>
</evidence>
<keyword evidence="11" id="KW-0732">Signal</keyword>
<dbReference type="SUPFAM" id="SSF51445">
    <property type="entry name" value="(Trans)glycosidases"/>
    <property type="match status" value="1"/>
</dbReference>
<keyword evidence="12" id="KW-0378">Hydrolase</keyword>
<dbReference type="PANTHER" id="PTHR16631">
    <property type="entry name" value="GLUCAN 1,3-BETA-GLUCOSIDASE"/>
    <property type="match status" value="1"/>
</dbReference>
<dbReference type="Pfam" id="PF00332">
    <property type="entry name" value="Glyco_hydro_17"/>
    <property type="match status" value="1"/>
</dbReference>
<feature type="region of interest" description="Disordered" evidence="24">
    <location>
        <begin position="651"/>
        <end position="723"/>
    </location>
</feature>
<dbReference type="InterPro" id="IPR000490">
    <property type="entry name" value="Glyco_hydro_17"/>
</dbReference>
<dbReference type="InterPro" id="IPR035666">
    <property type="entry name" value="MCO_CuRO_3"/>
</dbReference>
<dbReference type="GO" id="GO:0016491">
    <property type="term" value="F:oxidoreductase activity"/>
    <property type="evidence" value="ECO:0007669"/>
    <property type="project" value="UniProtKB-KW"/>
</dbReference>
<evidence type="ECO:0000256" key="15">
    <source>
        <dbReference type="ARBA" id="ARBA00023136"/>
    </source>
</evidence>
<evidence type="ECO:0000256" key="5">
    <source>
        <dbReference type="ARBA" id="ARBA00010609"/>
    </source>
</evidence>
<keyword evidence="25" id="KW-0812">Transmembrane</keyword>
<keyword evidence="30" id="KW-1185">Reference proteome</keyword>
<evidence type="ECO:0000256" key="14">
    <source>
        <dbReference type="ARBA" id="ARBA00023002"/>
    </source>
</evidence>
<evidence type="ECO:0000313" key="29">
    <source>
        <dbReference type="EMBL" id="KZM28612.1"/>
    </source>
</evidence>
<evidence type="ECO:0000256" key="2">
    <source>
        <dbReference type="ARBA" id="ARBA00004191"/>
    </source>
</evidence>
<sequence length="1437" mass="155945">MSASQRIHKPNKALTPTPTTQPRPAQAAQAPSHMSHEHHPHSPAAQKRNKNTIRNDIDCADLAPPSRLISTSFLFTWAVRLKMQLYFSLSPLALLALVQVVAAAANSSHLHQHDASFTPDHYLRVTYENHTVACQHRMSVLVNGTSPGPPLRLPPGKTSWHWHGLSQRTAPFSDGSPVSQWPIAPHQCFDYEVHPEIGDAGTYFYHSHIGFQAISAAGPLIVEDFALPPYEYDEERVVFLQDYYNKTDDAIEHGLTATPFVWSGEVNAVLVNGVGVAVGETAGRAGCKMPVIHVEAGKTYRVRFVGALAISMVSFGIEGHSELDVVAADGQYTQPHRVGHMQITSGQRFDVLLRTKTVEELGGKTDWMVQFETKDRPSVYRGFGVLRYSNAKPRITSAPSIAPLQLPNATYEFLEYALQPLRPNGFPTAEQVTRRVHITNQQLTKSTIIWQLDGLNWTEDKAYNAPPYLVDIYRNGAAAMPNYTAALANGGWDPTTLAWPAKIGEVLEIILENTGSLVNGNGGVDYHPFHLHGGHFYDCGSGNGSFDAAANEERLKDYHPVLRDTTNLYRYGAQGTPAQPAGWRCWRLKVQDAGCWMLHCHVLQHMIMGMQSVWVMGEYEDIARIPYSGAQGYLEFGGTAYGGDDNSPVAWHNWDDDADGGEYPRTSSSPLSLAPLPPVPSHLLPSPQSPPPIHRLACPSTALRQHHDRPGQRAPSAAQTLPQTLSPPRARLSAVHPPSSGAPPWSRLPACPPVLAPSLSAPEPDTTAVATQLCGRRALDSRRTSPTAAMAHSQSEQPFLGHPPDASPVQGPDSDFPPPPPAHRVPVGMHPDTQPLQPQPPSFQQDPNNYSDLSTPASEPRGAPLGVPSRSPNATPFSDAYDGGMPPRSMYSNRSYGSQVPLAGAGLYASNHSLHSMNSPPHSAPFSDSPYSRYSSAPMTNAQAMGQIDPDELADDDDWGMGPETPQNKRRSFVPFGASRDGSRNGSPGSSIAGGVAGAGAGAAAGAAAAGAYAVSRDGSGKYNAVSNVNGAGSANGSGSHVGSHPELLAEKSEWLKRDHAKRKKRMWIAISIIAVLLLGAILGGVLGALLNKGGSHDAQQNGVSAGDVSSDNKDDLDKDSSEIKALLNNTNLHKVFPGMDYTPLNAQMPDCAKVPPSQNNITRDMAVMSQLTNSVRLYGTDCNQTQMVIHAIERLGLTDMKIWLGVWLDNNNSTNQRQISQTWDILDDYGCDYFKGIIIGNEVLYRKDLTATELIDQITVFRQNITNHKCDLPVAMADLGDNWTADMATKVDIVMSNVHPFFSGTQVSNAADWTWSFWQNNDVALTANNQKIKQVIAEVGWPSGGGTNCGGATSCTTGSVAGIDEMNQFMEDWVCPSLKNSTEYFWFSAFDEPWKIRYNEAGKEWEDKWGLMDVDRNLKAGLKIPDCGGAALPTFD</sequence>
<dbReference type="Pfam" id="PF00394">
    <property type="entry name" value="Cu-oxidase"/>
    <property type="match status" value="1"/>
</dbReference>
<evidence type="ECO:0000256" key="20">
    <source>
        <dbReference type="ARBA" id="ARBA00037649"/>
    </source>
</evidence>
<proteinExistence type="inferred from homology"/>
<evidence type="ECO:0000256" key="23">
    <source>
        <dbReference type="RuleBase" id="RU004335"/>
    </source>
</evidence>
<evidence type="ECO:0000256" key="9">
    <source>
        <dbReference type="ARBA" id="ARBA00022525"/>
    </source>
</evidence>
<keyword evidence="16" id="KW-0325">Glycoprotein</keyword>
<dbReference type="Proteomes" id="UP000076837">
    <property type="component" value="Unassembled WGS sequence"/>
</dbReference>
<dbReference type="EC" id="3.2.1.39" evidence="6"/>
<dbReference type="InterPro" id="IPR001117">
    <property type="entry name" value="Cu-oxidase_2nd"/>
</dbReference>
<feature type="compositionally biased region" description="Polar residues" evidence="24">
    <location>
        <begin position="848"/>
        <end position="857"/>
    </location>
</feature>
<keyword evidence="19" id="KW-0624">Polysaccharide degradation</keyword>
<feature type="transmembrane region" description="Helical" evidence="25">
    <location>
        <begin position="1067"/>
        <end position="1091"/>
    </location>
</feature>
<evidence type="ECO:0000256" key="11">
    <source>
        <dbReference type="ARBA" id="ARBA00022729"/>
    </source>
</evidence>
<evidence type="ECO:0000256" key="17">
    <source>
        <dbReference type="ARBA" id="ARBA00023277"/>
    </source>
</evidence>
<feature type="compositionally biased region" description="Acidic residues" evidence="24">
    <location>
        <begin position="949"/>
        <end position="959"/>
    </location>
</feature>
<feature type="domain" description="Plastocyanin-like" evidence="27">
    <location>
        <begin position="478"/>
        <end position="615"/>
    </location>
</feature>
<evidence type="ECO:0000256" key="12">
    <source>
        <dbReference type="ARBA" id="ARBA00022801"/>
    </source>
</evidence>
<evidence type="ECO:0000256" key="3">
    <source>
        <dbReference type="ARBA" id="ARBA00004401"/>
    </source>
</evidence>
<evidence type="ECO:0000256" key="19">
    <source>
        <dbReference type="ARBA" id="ARBA00023326"/>
    </source>
</evidence>
<evidence type="ECO:0000259" key="28">
    <source>
        <dbReference type="Pfam" id="PF07732"/>
    </source>
</evidence>
<dbReference type="STRING" id="5454.A0A163MD60"/>
<dbReference type="GO" id="GO:0000272">
    <property type="term" value="P:polysaccharide catabolic process"/>
    <property type="evidence" value="ECO:0007669"/>
    <property type="project" value="UniProtKB-KW"/>
</dbReference>
<feature type="domain" description="Plastocyanin-like" evidence="28">
    <location>
        <begin position="125"/>
        <end position="224"/>
    </location>
</feature>
<comment type="caution">
    <text evidence="29">The sequence shown here is derived from an EMBL/GenBank/DDBJ whole genome shotgun (WGS) entry which is preliminary data.</text>
</comment>
<keyword evidence="9" id="KW-0964">Secreted</keyword>
<keyword evidence="17" id="KW-0119">Carbohydrate metabolism</keyword>
<protein>
    <recommendedName>
        <fullName evidence="6">glucan endo-1,3-beta-D-glucosidase</fullName>
        <ecNumber evidence="6">3.2.1.39</ecNumber>
    </recommendedName>
    <alternativeName>
        <fullName evidence="22">Endo-1,3-beta-glucanase btgC</fullName>
    </alternativeName>
    <alternativeName>
        <fullName evidence="21">Laminarinase btgC</fullName>
    </alternativeName>
</protein>
<gene>
    <name evidence="29" type="ORF">ST47_g244</name>
</gene>
<feature type="compositionally biased region" description="Low complexity" evidence="24">
    <location>
        <begin position="15"/>
        <end position="33"/>
    </location>
</feature>
<comment type="function">
    <text evidence="20">Glucanases play a role in cell expansion during growth, in cell-cell fusion during mating, and in spore release during sporulation. This enzyme may be involved in beta-glucan degradation. Active on laminarin and lichenan.</text>
</comment>
<feature type="region of interest" description="Disordered" evidence="24">
    <location>
        <begin position="1098"/>
        <end position="1118"/>
    </location>
</feature>
<evidence type="ECO:0000313" key="30">
    <source>
        <dbReference type="Proteomes" id="UP000076837"/>
    </source>
</evidence>
<evidence type="ECO:0000256" key="10">
    <source>
        <dbReference type="ARBA" id="ARBA00022723"/>
    </source>
</evidence>
<feature type="compositionally biased region" description="Basic residues" evidence="24">
    <location>
        <begin position="1"/>
        <end position="11"/>
    </location>
</feature>
<dbReference type="EMBL" id="JYNV01000008">
    <property type="protein sequence ID" value="KZM28612.1"/>
    <property type="molecule type" value="Genomic_DNA"/>
</dbReference>
<evidence type="ECO:0000256" key="4">
    <source>
        <dbReference type="ARBA" id="ARBA00008773"/>
    </source>
</evidence>
<evidence type="ECO:0000256" key="7">
    <source>
        <dbReference type="ARBA" id="ARBA00022475"/>
    </source>
</evidence>
<dbReference type="PROSITE" id="PS00079">
    <property type="entry name" value="MULTICOPPER_OXIDASE1"/>
    <property type="match status" value="1"/>
</dbReference>
<feature type="region of interest" description="Disordered" evidence="24">
    <location>
        <begin position="776"/>
        <end position="893"/>
    </location>
</feature>
<dbReference type="GO" id="GO:0009986">
    <property type="term" value="C:cell surface"/>
    <property type="evidence" value="ECO:0007669"/>
    <property type="project" value="TreeGrafter"/>
</dbReference>
<dbReference type="InterPro" id="IPR033138">
    <property type="entry name" value="Cu_oxidase_CS"/>
</dbReference>
<evidence type="ECO:0000256" key="21">
    <source>
        <dbReference type="ARBA" id="ARBA00042373"/>
    </source>
</evidence>
<dbReference type="NCBIfam" id="TIGR03390">
    <property type="entry name" value="ascorbOXfungal"/>
    <property type="match status" value="1"/>
</dbReference>
<dbReference type="InterPro" id="IPR017762">
    <property type="entry name" value="Multicopper_oxidase_fun"/>
</dbReference>
<organism evidence="29 30">
    <name type="scientific">Didymella rabiei</name>
    <name type="common">Chickpea ascochyta blight fungus</name>
    <name type="synonym">Mycosphaerella rabiei</name>
    <dbReference type="NCBI Taxonomy" id="5454"/>
    <lineage>
        <taxon>Eukaryota</taxon>
        <taxon>Fungi</taxon>
        <taxon>Dikarya</taxon>
        <taxon>Ascomycota</taxon>
        <taxon>Pezizomycotina</taxon>
        <taxon>Dothideomycetes</taxon>
        <taxon>Pleosporomycetidae</taxon>
        <taxon>Pleosporales</taxon>
        <taxon>Pleosporineae</taxon>
        <taxon>Didymellaceae</taxon>
        <taxon>Ascochyta</taxon>
    </lineage>
</organism>
<keyword evidence="10" id="KW-0479">Metal-binding</keyword>
<feature type="compositionally biased region" description="Polar residues" evidence="24">
    <location>
        <begin position="784"/>
        <end position="797"/>
    </location>
</feature>
<dbReference type="InterPro" id="IPR017853">
    <property type="entry name" value="GH"/>
</dbReference>
<dbReference type="InterPro" id="IPR008972">
    <property type="entry name" value="Cupredoxin"/>
</dbReference>
<keyword evidence="13" id="KW-0735">Signal-anchor</keyword>
<feature type="compositionally biased region" description="Basic residues" evidence="24">
    <location>
        <begin position="36"/>
        <end position="48"/>
    </location>
</feature>
<keyword evidence="18" id="KW-0961">Cell wall biogenesis/degradation</keyword>
<evidence type="ECO:0000256" key="18">
    <source>
        <dbReference type="ARBA" id="ARBA00023316"/>
    </source>
</evidence>
<dbReference type="GO" id="GO:0005886">
    <property type="term" value="C:plasma membrane"/>
    <property type="evidence" value="ECO:0007669"/>
    <property type="project" value="UniProtKB-SubCell"/>
</dbReference>
<dbReference type="InterPro" id="IPR002355">
    <property type="entry name" value="Cu_oxidase_Cu_BS"/>
</dbReference>
<feature type="region of interest" description="Disordered" evidence="24">
    <location>
        <begin position="949"/>
        <end position="990"/>
    </location>
</feature>
<comment type="similarity">
    <text evidence="5">Belongs to the multicopper oxidase family.</text>
</comment>
<evidence type="ECO:0000256" key="1">
    <source>
        <dbReference type="ARBA" id="ARBA00000382"/>
    </source>
</evidence>
<feature type="domain" description="Plastocyanin-like" evidence="26">
    <location>
        <begin position="235"/>
        <end position="391"/>
    </location>
</feature>
<name>A0A163MD60_DIDRA</name>
<evidence type="ECO:0000256" key="8">
    <source>
        <dbReference type="ARBA" id="ARBA00022512"/>
    </source>
</evidence>
<dbReference type="PANTHER" id="PTHR16631:SF17">
    <property type="entry name" value="GLUCAN ENDO-1,3-BETA-GLUCOSIDASE BTGC"/>
    <property type="match status" value="1"/>
</dbReference>
<feature type="region of interest" description="Disordered" evidence="24">
    <location>
        <begin position="914"/>
        <end position="937"/>
    </location>
</feature>
<dbReference type="Pfam" id="PF07731">
    <property type="entry name" value="Cu-oxidase_2"/>
    <property type="match status" value="1"/>
</dbReference>
<evidence type="ECO:0000259" key="26">
    <source>
        <dbReference type="Pfam" id="PF00394"/>
    </source>
</evidence>
<dbReference type="CDD" id="cd13873">
    <property type="entry name" value="CuRO_2_AAO_like_2"/>
    <property type="match status" value="1"/>
</dbReference>
<reference evidence="29 30" key="1">
    <citation type="journal article" date="2016" name="Sci. Rep.">
        <title>Draft genome sequencing and secretome analysis of fungal phytopathogen Ascochyta rabiei provides insight into the necrotrophic effector repertoire.</title>
        <authorList>
            <person name="Verma S."/>
            <person name="Gazara R.K."/>
            <person name="Nizam S."/>
            <person name="Parween S."/>
            <person name="Chattopadhyay D."/>
            <person name="Verma P.K."/>
        </authorList>
    </citation>
    <scope>NUCLEOTIDE SEQUENCE [LARGE SCALE GENOMIC DNA]</scope>
    <source>
        <strain evidence="29 30">ArDII</strain>
    </source>
</reference>
<keyword evidence="7" id="KW-1003">Cell membrane</keyword>
<comment type="similarity">
    <text evidence="4 23">Belongs to the glycosyl hydrolase 17 family.</text>
</comment>
<dbReference type="GO" id="GO:0005576">
    <property type="term" value="C:extracellular region"/>
    <property type="evidence" value="ECO:0007669"/>
    <property type="project" value="TreeGrafter"/>
</dbReference>
<keyword evidence="25" id="KW-1133">Transmembrane helix</keyword>
<dbReference type="GO" id="GO:0005507">
    <property type="term" value="F:copper ion binding"/>
    <property type="evidence" value="ECO:0007669"/>
    <property type="project" value="InterPro"/>
</dbReference>
<evidence type="ECO:0000256" key="25">
    <source>
        <dbReference type="SAM" id="Phobius"/>
    </source>
</evidence>
<dbReference type="Gene3D" id="3.20.20.80">
    <property type="entry name" value="Glycosidases"/>
    <property type="match status" value="1"/>
</dbReference>
<dbReference type="Pfam" id="PF07732">
    <property type="entry name" value="Cu-oxidase_3"/>
    <property type="match status" value="1"/>
</dbReference>
<dbReference type="GO" id="GO:0071555">
    <property type="term" value="P:cell wall organization"/>
    <property type="evidence" value="ECO:0007669"/>
    <property type="project" value="UniProtKB-KW"/>
</dbReference>
<keyword evidence="8" id="KW-0134">Cell wall</keyword>
<accession>A0A163MD60</accession>
<dbReference type="InterPro" id="IPR011706">
    <property type="entry name" value="Cu-oxidase_C"/>
</dbReference>
<dbReference type="GO" id="GO:0042973">
    <property type="term" value="F:glucan endo-1,3-beta-D-glucosidase activity"/>
    <property type="evidence" value="ECO:0007669"/>
    <property type="project" value="UniProtKB-EC"/>
</dbReference>
<feature type="region of interest" description="Disordered" evidence="24">
    <location>
        <begin position="1"/>
        <end position="48"/>
    </location>
</feature>
<dbReference type="FunFam" id="3.20.20.80:FF:000151">
    <property type="entry name" value="Glucan endo-1,3-beta-glucosidase btgC"/>
    <property type="match status" value="1"/>
</dbReference>
<evidence type="ECO:0000256" key="13">
    <source>
        <dbReference type="ARBA" id="ARBA00022968"/>
    </source>
</evidence>
<evidence type="ECO:0000256" key="16">
    <source>
        <dbReference type="ARBA" id="ARBA00023180"/>
    </source>
</evidence>
<evidence type="ECO:0000256" key="6">
    <source>
        <dbReference type="ARBA" id="ARBA00012780"/>
    </source>
</evidence>
<keyword evidence="15 25" id="KW-0472">Membrane</keyword>
<dbReference type="Gene3D" id="2.60.40.420">
    <property type="entry name" value="Cupredoxins - blue copper proteins"/>
    <property type="match status" value="3"/>
</dbReference>
<evidence type="ECO:0000256" key="24">
    <source>
        <dbReference type="SAM" id="MobiDB-lite"/>
    </source>
</evidence>
<dbReference type="InterPro" id="IPR011707">
    <property type="entry name" value="Cu-oxidase-like_N"/>
</dbReference>
<dbReference type="PROSITE" id="PS00080">
    <property type="entry name" value="MULTICOPPER_OXIDASE2"/>
    <property type="match status" value="1"/>
</dbReference>
<keyword evidence="14" id="KW-0560">Oxidoreductase</keyword>
<dbReference type="SUPFAM" id="SSF49503">
    <property type="entry name" value="Cupredoxins"/>
    <property type="match status" value="3"/>
</dbReference>
<evidence type="ECO:0000256" key="22">
    <source>
        <dbReference type="ARBA" id="ARBA00043078"/>
    </source>
</evidence>